<organism evidence="1 2">
    <name type="scientific">Hibiscus syriacus</name>
    <name type="common">Rose of Sharon</name>
    <dbReference type="NCBI Taxonomy" id="106335"/>
    <lineage>
        <taxon>Eukaryota</taxon>
        <taxon>Viridiplantae</taxon>
        <taxon>Streptophyta</taxon>
        <taxon>Embryophyta</taxon>
        <taxon>Tracheophyta</taxon>
        <taxon>Spermatophyta</taxon>
        <taxon>Magnoliopsida</taxon>
        <taxon>eudicotyledons</taxon>
        <taxon>Gunneridae</taxon>
        <taxon>Pentapetalae</taxon>
        <taxon>rosids</taxon>
        <taxon>malvids</taxon>
        <taxon>Malvales</taxon>
        <taxon>Malvaceae</taxon>
        <taxon>Malvoideae</taxon>
        <taxon>Hibiscus</taxon>
    </lineage>
</organism>
<dbReference type="PANTHER" id="PTHR37237">
    <property type="entry name" value="OS02G0567000 PROTEIN"/>
    <property type="match status" value="1"/>
</dbReference>
<evidence type="ECO:0000313" key="2">
    <source>
        <dbReference type="Proteomes" id="UP000436088"/>
    </source>
</evidence>
<proteinExistence type="predicted"/>
<accession>A0A6A2YZZ1</accession>
<protein>
    <submittedName>
        <fullName evidence="1">GRAS family transcription factor</fullName>
    </submittedName>
</protein>
<gene>
    <name evidence="1" type="ORF">F3Y22_tig00111128pilonHSYRG00014</name>
</gene>
<comment type="caution">
    <text evidence="1">The sequence shown here is derived from an EMBL/GenBank/DDBJ whole genome shotgun (WGS) entry which is preliminary data.</text>
</comment>
<dbReference type="Proteomes" id="UP000436088">
    <property type="component" value="Unassembled WGS sequence"/>
</dbReference>
<reference evidence="1" key="1">
    <citation type="submission" date="2019-09" db="EMBL/GenBank/DDBJ databases">
        <title>Draft genome information of white flower Hibiscus syriacus.</title>
        <authorList>
            <person name="Kim Y.-M."/>
        </authorList>
    </citation>
    <scope>NUCLEOTIDE SEQUENCE [LARGE SCALE GENOMIC DNA]</scope>
    <source>
        <strain evidence="1">YM2019G1</strain>
    </source>
</reference>
<name>A0A6A2YZZ1_HIBSY</name>
<dbReference type="EMBL" id="VEPZ02001238">
    <property type="protein sequence ID" value="KAE8684492.1"/>
    <property type="molecule type" value="Genomic_DNA"/>
</dbReference>
<keyword evidence="2" id="KW-1185">Reference proteome</keyword>
<dbReference type="OrthoDB" id="1629067at2759"/>
<dbReference type="PANTHER" id="PTHR37237:SF1">
    <property type="entry name" value="OS02G0567000 PROTEIN"/>
    <property type="match status" value="1"/>
</dbReference>
<sequence length="151" mass="16242">MTGIGGPLLTIGDLLSDDGEESGEALEHHPRRDAALPLQSVLDSVDASSQSLDLIKLSQENFEKLKVALEGSDHSWTALTFELCTALETANKFVQSTDTNVRLLSEKVREVERIIKRGDSAVTAARAISISLKRGGGSSVSSQNREIPRSP</sequence>
<evidence type="ECO:0000313" key="1">
    <source>
        <dbReference type="EMBL" id="KAE8684492.1"/>
    </source>
</evidence>
<dbReference type="AlphaFoldDB" id="A0A6A2YZZ1"/>